<feature type="compositionally biased region" description="Pro residues" evidence="1">
    <location>
        <begin position="253"/>
        <end position="271"/>
    </location>
</feature>
<proteinExistence type="predicted"/>
<dbReference type="AlphaFoldDB" id="A0A9W8YU40"/>
<evidence type="ECO:0000313" key="3">
    <source>
        <dbReference type="Proteomes" id="UP001140453"/>
    </source>
</evidence>
<protein>
    <submittedName>
        <fullName evidence="2">Uncharacterized protein</fullName>
    </submittedName>
</protein>
<feature type="compositionally biased region" description="Basic and acidic residues" evidence="1">
    <location>
        <begin position="197"/>
        <end position="209"/>
    </location>
</feature>
<feature type="region of interest" description="Disordered" evidence="1">
    <location>
        <begin position="1"/>
        <end position="118"/>
    </location>
</feature>
<feature type="compositionally biased region" description="Low complexity" evidence="1">
    <location>
        <begin position="90"/>
        <end position="100"/>
    </location>
</feature>
<evidence type="ECO:0000256" key="1">
    <source>
        <dbReference type="SAM" id="MobiDB-lite"/>
    </source>
</evidence>
<gene>
    <name evidence="2" type="ORF">N0V93_005869</name>
</gene>
<evidence type="ECO:0000313" key="2">
    <source>
        <dbReference type="EMBL" id="KAJ4392244.1"/>
    </source>
</evidence>
<sequence>MPRYVSPGRTPSPSRSPSRTSRDRAYTDGVYTPTSSDSYSPSRSRSRRRQRSTTRGRSHTRSRGRARTPSSDYYYSDSGGSRSRSRSRSTARTAKSTKSRIASALDTSNSTGKEKAENVLKTSLVMLGAIGAASYAAHKFWPKGVTYGDKDDWETASEKKEGEEKKKVKGKLKEGRDELEGRDGGGGGGGKGGGTADPERVRYIEERYRQRPRLPPSMEGDTGTQFWEKRETLPARRRYVAAYADPRDDGRDLPPPPSRQRIEPAPPPPPTGYADPGNSERDVPPPSRRRIAAAPVERGPPAEEDESRYAEPARSRMDGAGAGPPPPPPPPPLLPPAPVPPRSFVETAPLVVPAGASRRSSSGRSGSGSRAPRYYVDGDTIIVPSSGERTYVIQRDAPPGQRLRQREVERVDDRGYYR</sequence>
<organism evidence="2 3">
    <name type="scientific">Gnomoniopsis smithogilvyi</name>
    <dbReference type="NCBI Taxonomy" id="1191159"/>
    <lineage>
        <taxon>Eukaryota</taxon>
        <taxon>Fungi</taxon>
        <taxon>Dikarya</taxon>
        <taxon>Ascomycota</taxon>
        <taxon>Pezizomycotina</taxon>
        <taxon>Sordariomycetes</taxon>
        <taxon>Sordariomycetidae</taxon>
        <taxon>Diaporthales</taxon>
        <taxon>Gnomoniaceae</taxon>
        <taxon>Gnomoniopsis</taxon>
    </lineage>
</organism>
<dbReference type="EMBL" id="JAPEVB010000003">
    <property type="protein sequence ID" value="KAJ4392244.1"/>
    <property type="molecule type" value="Genomic_DNA"/>
</dbReference>
<name>A0A9W8YU40_9PEZI</name>
<dbReference type="Proteomes" id="UP001140453">
    <property type="component" value="Unassembled WGS sequence"/>
</dbReference>
<reference evidence="2" key="1">
    <citation type="submission" date="2022-10" db="EMBL/GenBank/DDBJ databases">
        <title>Tapping the CABI collections for fungal endophytes: first genome assemblies for Collariella, Neodidymelliopsis, Ascochyta clinopodiicola, Didymella pomorum, Didymosphaeria variabile, Neocosmospora piperis and Neocucurbitaria cava.</title>
        <authorList>
            <person name="Hill R."/>
        </authorList>
    </citation>
    <scope>NUCLEOTIDE SEQUENCE</scope>
    <source>
        <strain evidence="2">IMI 355082</strain>
    </source>
</reference>
<dbReference type="OrthoDB" id="5237337at2759"/>
<feature type="compositionally biased region" description="Basic and acidic residues" evidence="1">
    <location>
        <begin position="404"/>
        <end position="418"/>
    </location>
</feature>
<accession>A0A9W8YU40</accession>
<feature type="region of interest" description="Disordered" evidence="1">
    <location>
        <begin position="141"/>
        <end position="418"/>
    </location>
</feature>
<comment type="caution">
    <text evidence="2">The sequence shown here is derived from an EMBL/GenBank/DDBJ whole genome shotgun (WGS) entry which is preliminary data.</text>
</comment>
<feature type="compositionally biased region" description="Basic residues" evidence="1">
    <location>
        <begin position="44"/>
        <end position="66"/>
    </location>
</feature>
<feature type="compositionally biased region" description="Pro residues" evidence="1">
    <location>
        <begin position="323"/>
        <end position="341"/>
    </location>
</feature>
<feature type="compositionally biased region" description="Low complexity" evidence="1">
    <location>
        <begin position="32"/>
        <end position="43"/>
    </location>
</feature>
<feature type="compositionally biased region" description="Basic and acidic residues" evidence="1">
    <location>
        <begin position="156"/>
        <end position="183"/>
    </location>
</feature>
<feature type="compositionally biased region" description="Basic and acidic residues" evidence="1">
    <location>
        <begin position="307"/>
        <end position="317"/>
    </location>
</feature>
<feature type="compositionally biased region" description="Low complexity" evidence="1">
    <location>
        <begin position="67"/>
        <end position="82"/>
    </location>
</feature>
<feature type="compositionally biased region" description="Low complexity" evidence="1">
    <location>
        <begin position="1"/>
        <end position="19"/>
    </location>
</feature>
<keyword evidence="3" id="KW-1185">Reference proteome</keyword>
<feature type="compositionally biased region" description="Gly residues" evidence="1">
    <location>
        <begin position="184"/>
        <end position="195"/>
    </location>
</feature>
<feature type="compositionally biased region" description="Low complexity" evidence="1">
    <location>
        <begin position="354"/>
        <end position="371"/>
    </location>
</feature>